<reference evidence="2 3" key="2">
    <citation type="journal article" date="2012" name="PLoS Pathog.">
        <title>Diverse lifestyles and strategies of plant pathogenesis encoded in the genomes of eighteen Dothideomycetes fungi.</title>
        <authorList>
            <person name="Ohm R.A."/>
            <person name="Feau N."/>
            <person name="Henrissat B."/>
            <person name="Schoch C.L."/>
            <person name="Horwitz B.A."/>
            <person name="Barry K.W."/>
            <person name="Condon B.J."/>
            <person name="Copeland A.C."/>
            <person name="Dhillon B."/>
            <person name="Glaser F."/>
            <person name="Hesse C.N."/>
            <person name="Kosti I."/>
            <person name="LaButti K."/>
            <person name="Lindquist E.A."/>
            <person name="Lucas S."/>
            <person name="Salamov A.A."/>
            <person name="Bradshaw R.E."/>
            <person name="Ciuffetti L."/>
            <person name="Hamelin R.C."/>
            <person name="Kema G.H.J."/>
            <person name="Lawrence C."/>
            <person name="Scott J.A."/>
            <person name="Spatafora J.W."/>
            <person name="Turgeon B.G."/>
            <person name="de Wit P.J.G.M."/>
            <person name="Zhong S."/>
            <person name="Goodwin S.B."/>
            <person name="Grigoriev I.V."/>
        </authorList>
    </citation>
    <scope>NUCLEOTIDE SEQUENCE [LARGE SCALE GENOMIC DNA]</scope>
    <source>
        <strain evidence="3">NZE10 / CBS 128990</strain>
    </source>
</reference>
<dbReference type="OrthoDB" id="20105at2759"/>
<keyword evidence="3" id="KW-1185">Reference proteome</keyword>
<dbReference type="InterPro" id="IPR019240">
    <property type="entry name" value="DUF2196"/>
</dbReference>
<evidence type="ECO:0000256" key="1">
    <source>
        <dbReference type="SAM" id="MobiDB-lite"/>
    </source>
</evidence>
<dbReference type="AlphaFoldDB" id="N1Q3J3"/>
<dbReference type="OMA" id="CPVCADF"/>
<dbReference type="NCBIfam" id="TIGR03833">
    <property type="entry name" value="YwbE family protein"/>
    <property type="match status" value="1"/>
</dbReference>
<feature type="compositionally biased region" description="Basic and acidic residues" evidence="1">
    <location>
        <begin position="34"/>
        <end position="43"/>
    </location>
</feature>
<dbReference type="eggNOG" id="ENOG502SDAA">
    <property type="taxonomic scope" value="Eukaryota"/>
</dbReference>
<dbReference type="Pfam" id="PF09962">
    <property type="entry name" value="DUF2196"/>
    <property type="match status" value="1"/>
</dbReference>
<evidence type="ECO:0008006" key="4">
    <source>
        <dbReference type="Google" id="ProtNLM"/>
    </source>
</evidence>
<reference evidence="3" key="1">
    <citation type="journal article" date="2012" name="PLoS Genet.">
        <title>The genomes of the fungal plant pathogens Cladosporium fulvum and Dothistroma septosporum reveal adaptation to different hosts and lifestyles but also signatures of common ancestry.</title>
        <authorList>
            <person name="de Wit P.J.G.M."/>
            <person name="van der Burgt A."/>
            <person name="Oekmen B."/>
            <person name="Stergiopoulos I."/>
            <person name="Abd-Elsalam K.A."/>
            <person name="Aerts A.L."/>
            <person name="Bahkali A.H."/>
            <person name="Beenen H.G."/>
            <person name="Chettri P."/>
            <person name="Cox M.P."/>
            <person name="Datema E."/>
            <person name="de Vries R.P."/>
            <person name="Dhillon B."/>
            <person name="Ganley A.R."/>
            <person name="Griffiths S.A."/>
            <person name="Guo Y."/>
            <person name="Hamelin R.C."/>
            <person name="Henrissat B."/>
            <person name="Kabir M.S."/>
            <person name="Jashni M.K."/>
            <person name="Kema G."/>
            <person name="Klaubauf S."/>
            <person name="Lapidus A."/>
            <person name="Levasseur A."/>
            <person name="Lindquist E."/>
            <person name="Mehrabi R."/>
            <person name="Ohm R.A."/>
            <person name="Owen T.J."/>
            <person name="Salamov A."/>
            <person name="Schwelm A."/>
            <person name="Schijlen E."/>
            <person name="Sun H."/>
            <person name="van den Burg H.A."/>
            <person name="van Ham R.C.H.J."/>
            <person name="Zhang S."/>
            <person name="Goodwin S.B."/>
            <person name="Grigoriev I.V."/>
            <person name="Collemare J."/>
            <person name="Bradshaw R.E."/>
        </authorList>
    </citation>
    <scope>NUCLEOTIDE SEQUENCE [LARGE SCALE GENOMIC DNA]</scope>
    <source>
        <strain evidence="3">NZE10 / CBS 128990</strain>
    </source>
</reference>
<gene>
    <name evidence="2" type="ORF">DOTSEDRAFT_165347</name>
</gene>
<protein>
    <recommendedName>
        <fullName evidence="4">UBZ4-type domain-containing protein</fullName>
    </recommendedName>
</protein>
<dbReference type="EMBL" id="KB446535">
    <property type="protein sequence ID" value="EME50252.1"/>
    <property type="molecule type" value="Genomic_DNA"/>
</dbReference>
<accession>N1Q3J3</accession>
<feature type="compositionally biased region" description="Gly residues" evidence="1">
    <location>
        <begin position="18"/>
        <end position="31"/>
    </location>
</feature>
<evidence type="ECO:0000313" key="3">
    <source>
        <dbReference type="Proteomes" id="UP000016933"/>
    </source>
</evidence>
<organism evidence="2 3">
    <name type="scientific">Dothistroma septosporum (strain NZE10 / CBS 128990)</name>
    <name type="common">Red band needle blight fungus</name>
    <name type="synonym">Mycosphaerella pini</name>
    <dbReference type="NCBI Taxonomy" id="675120"/>
    <lineage>
        <taxon>Eukaryota</taxon>
        <taxon>Fungi</taxon>
        <taxon>Dikarya</taxon>
        <taxon>Ascomycota</taxon>
        <taxon>Pezizomycotina</taxon>
        <taxon>Dothideomycetes</taxon>
        <taxon>Dothideomycetidae</taxon>
        <taxon>Mycosphaerellales</taxon>
        <taxon>Mycosphaerellaceae</taxon>
        <taxon>Dothistroma</taxon>
    </lineage>
</organism>
<name>N1Q3J3_DOTSN</name>
<proteinExistence type="predicted"/>
<feature type="region of interest" description="Disordered" evidence="1">
    <location>
        <begin position="84"/>
        <end position="132"/>
    </location>
</feature>
<sequence length="188" mass="20254">MNRPKNRQPRPPRDQSRGGRGGRGGVRGGGNSRDNPRPEEHHAVPNKQQVVPGAGVFIVLKEDQPTGRETHGIVQDLLTRGDHPRGIKVRLSDGQVGRVQRMSGDAGDGRPHRMPPASTTRTQDTDDFSGPPARTLADYLPSTGLENAISTNPSMNADTAMTTAICPVCGQFEGDEMAVSHHVETHFS</sequence>
<dbReference type="PANTHER" id="PTHR40069:SF1">
    <property type="entry name" value="YWBE PROTEIN"/>
    <property type="match status" value="1"/>
</dbReference>
<dbReference type="Proteomes" id="UP000016933">
    <property type="component" value="Unassembled WGS sequence"/>
</dbReference>
<dbReference type="HOGENOM" id="CLU_085124_0_0_1"/>
<feature type="region of interest" description="Disordered" evidence="1">
    <location>
        <begin position="1"/>
        <end position="52"/>
    </location>
</feature>
<dbReference type="PANTHER" id="PTHR40069">
    <property type="entry name" value="YWBE PROTEIN"/>
    <property type="match status" value="1"/>
</dbReference>
<evidence type="ECO:0000313" key="2">
    <source>
        <dbReference type="EMBL" id="EME50252.1"/>
    </source>
</evidence>
<feature type="compositionally biased region" description="Basic residues" evidence="1">
    <location>
        <begin position="1"/>
        <end position="10"/>
    </location>
</feature>